<name>A0A1J1I483_9DIPT</name>
<keyword evidence="7" id="KW-0653">Protein transport</keyword>
<dbReference type="Pfam" id="PF09531">
    <property type="entry name" value="Ndc1_Nup"/>
    <property type="match status" value="1"/>
</dbReference>
<evidence type="ECO:0000256" key="3">
    <source>
        <dbReference type="ARBA" id="ARBA00005760"/>
    </source>
</evidence>
<dbReference type="EMBL" id="CVRI01000040">
    <property type="protein sequence ID" value="CRK95003.1"/>
    <property type="molecule type" value="Genomic_DNA"/>
</dbReference>
<evidence type="ECO:0000256" key="10">
    <source>
        <dbReference type="ARBA" id="ARBA00023132"/>
    </source>
</evidence>
<protein>
    <submittedName>
        <fullName evidence="14">CLUMA_CG008489, isoform A</fullName>
    </submittedName>
</protein>
<feature type="transmembrane region" description="Helical" evidence="13">
    <location>
        <begin position="90"/>
        <end position="110"/>
    </location>
</feature>
<dbReference type="PANTHER" id="PTHR13269">
    <property type="entry name" value="NUCLEOPORIN NDC1"/>
    <property type="match status" value="1"/>
</dbReference>
<dbReference type="GO" id="GO:0031965">
    <property type="term" value="C:nuclear membrane"/>
    <property type="evidence" value="ECO:0007669"/>
    <property type="project" value="UniProtKB-SubCell"/>
</dbReference>
<dbReference type="GO" id="GO:0051028">
    <property type="term" value="P:mRNA transport"/>
    <property type="evidence" value="ECO:0007669"/>
    <property type="project" value="UniProtKB-KW"/>
</dbReference>
<dbReference type="GO" id="GO:0070762">
    <property type="term" value="C:nuclear pore transmembrane ring"/>
    <property type="evidence" value="ECO:0007669"/>
    <property type="project" value="TreeGrafter"/>
</dbReference>
<dbReference type="PANTHER" id="PTHR13269:SF6">
    <property type="entry name" value="NUCLEOPORIN NDC1"/>
    <property type="match status" value="1"/>
</dbReference>
<dbReference type="GO" id="GO:0006999">
    <property type="term" value="P:nuclear pore organization"/>
    <property type="evidence" value="ECO:0007669"/>
    <property type="project" value="TreeGrafter"/>
</dbReference>
<evidence type="ECO:0000256" key="1">
    <source>
        <dbReference type="ARBA" id="ARBA00004232"/>
    </source>
</evidence>
<feature type="transmembrane region" description="Helical" evidence="13">
    <location>
        <begin position="232"/>
        <end position="253"/>
    </location>
</feature>
<evidence type="ECO:0000256" key="12">
    <source>
        <dbReference type="ARBA" id="ARBA00023242"/>
    </source>
</evidence>
<keyword evidence="4" id="KW-0813">Transport</keyword>
<comment type="subcellular location">
    <subcellularLocation>
        <location evidence="1">Nucleus membrane</location>
        <topology evidence="1">Multi-pass membrane protein</topology>
    </subcellularLocation>
    <subcellularLocation>
        <location evidence="2">Nucleus</location>
        <location evidence="2">Nuclear pore complex</location>
    </subcellularLocation>
</comment>
<comment type="similarity">
    <text evidence="3">Belongs to the NDC1 family.</text>
</comment>
<keyword evidence="11 13" id="KW-0472">Membrane</keyword>
<dbReference type="Proteomes" id="UP000183832">
    <property type="component" value="Unassembled WGS sequence"/>
</dbReference>
<evidence type="ECO:0000256" key="7">
    <source>
        <dbReference type="ARBA" id="ARBA00022927"/>
    </source>
</evidence>
<evidence type="ECO:0000256" key="11">
    <source>
        <dbReference type="ARBA" id="ARBA00023136"/>
    </source>
</evidence>
<evidence type="ECO:0000256" key="8">
    <source>
        <dbReference type="ARBA" id="ARBA00022989"/>
    </source>
</evidence>
<feature type="transmembrane region" description="Helical" evidence="13">
    <location>
        <begin position="265"/>
        <end position="286"/>
    </location>
</feature>
<dbReference type="STRING" id="568069.A0A1J1I483"/>
<dbReference type="AlphaFoldDB" id="A0A1J1I483"/>
<keyword evidence="12" id="KW-0539">Nucleus</keyword>
<organism evidence="14 15">
    <name type="scientific">Clunio marinus</name>
    <dbReference type="NCBI Taxonomy" id="568069"/>
    <lineage>
        <taxon>Eukaryota</taxon>
        <taxon>Metazoa</taxon>
        <taxon>Ecdysozoa</taxon>
        <taxon>Arthropoda</taxon>
        <taxon>Hexapoda</taxon>
        <taxon>Insecta</taxon>
        <taxon>Pterygota</taxon>
        <taxon>Neoptera</taxon>
        <taxon>Endopterygota</taxon>
        <taxon>Diptera</taxon>
        <taxon>Nematocera</taxon>
        <taxon>Chironomoidea</taxon>
        <taxon>Chironomidae</taxon>
        <taxon>Clunio</taxon>
    </lineage>
</organism>
<keyword evidence="6" id="KW-0509">mRNA transport</keyword>
<evidence type="ECO:0000256" key="4">
    <source>
        <dbReference type="ARBA" id="ARBA00022448"/>
    </source>
</evidence>
<feature type="transmembrane region" description="Helical" evidence="13">
    <location>
        <begin position="136"/>
        <end position="157"/>
    </location>
</feature>
<dbReference type="InterPro" id="IPR019049">
    <property type="entry name" value="Nucleoporin_prot_Ndc1/Nup"/>
</dbReference>
<dbReference type="OrthoDB" id="67850at2759"/>
<dbReference type="GO" id="GO:0015031">
    <property type="term" value="P:protein transport"/>
    <property type="evidence" value="ECO:0007669"/>
    <property type="project" value="UniProtKB-KW"/>
</dbReference>
<evidence type="ECO:0000256" key="13">
    <source>
        <dbReference type="SAM" id="Phobius"/>
    </source>
</evidence>
<keyword evidence="10" id="KW-0906">Nuclear pore complex</keyword>
<accession>A0A1J1I483</accession>
<proteinExistence type="inferred from homology"/>
<keyword evidence="15" id="KW-1185">Reference proteome</keyword>
<evidence type="ECO:0000256" key="5">
    <source>
        <dbReference type="ARBA" id="ARBA00022692"/>
    </source>
</evidence>
<evidence type="ECO:0000256" key="2">
    <source>
        <dbReference type="ARBA" id="ARBA00004567"/>
    </source>
</evidence>
<sequence length="583" mass="67800">MSFNDSKFTTSSPIINQASKLSSTPVHMSANLSQNLNSSGNMERNCFNVCQNRFKYIILMSATVQFIMLIIYTTLLYIFFLHPVVWAKEIFLIIFALIFITMWSDGYFIFHQPLLEEKEYHSTRFISFMRRFPHELTMLTFNFTIGLMTALLFLRYLSEQDDSYSFINEKKFIFREKHGFLILNAIFLRCYFYYNKENDEQTISFPMIHQSKLLQIKRKLKAALKSSLTKSLIPTLHAVAFYLTVGRFLFFFIRWSDKETSVIKSFLTVMDVKLLFSTYILTSFILNNMKLTLNIVNIVATHPKIFPIDGNESLILAEVLSFSKNQITQLLAAYDLFTLSNEPNSSRRKQFYALSNPGGHPHNWKLLVQKSLVIVNNFSDEVKKTTESISKSKGAQHMIDNKSHTLYNFYESKRMTREYNNFTGIRNMGSNPLMPPPNQKPATPKLIDEIKQKLLNYKIIFFIFGEADEAKLNFLLRNNSQAIEWIVQGISAMVVRSLKEDSYGVVQHDIKQILKSLIKLKTMLDKIGAYNSISRDRNFMALKASVRRSLYQIVNTFSGFFEDLLLDSEDVRALHGFVNYREL</sequence>
<keyword evidence="5 13" id="KW-0812">Transmembrane</keyword>
<evidence type="ECO:0000313" key="15">
    <source>
        <dbReference type="Proteomes" id="UP000183832"/>
    </source>
</evidence>
<dbReference type="GO" id="GO:0030674">
    <property type="term" value="F:protein-macromolecule adaptor activity"/>
    <property type="evidence" value="ECO:0007669"/>
    <property type="project" value="TreeGrafter"/>
</dbReference>
<reference evidence="14 15" key="1">
    <citation type="submission" date="2015-04" db="EMBL/GenBank/DDBJ databases">
        <authorList>
            <person name="Syromyatnikov M.Y."/>
            <person name="Popov V.N."/>
        </authorList>
    </citation>
    <scope>NUCLEOTIDE SEQUENCE [LARGE SCALE GENOMIC DNA]</scope>
</reference>
<keyword evidence="9" id="KW-0811">Translocation</keyword>
<evidence type="ECO:0000313" key="14">
    <source>
        <dbReference type="EMBL" id="CRK95003.1"/>
    </source>
</evidence>
<evidence type="ECO:0000256" key="9">
    <source>
        <dbReference type="ARBA" id="ARBA00023010"/>
    </source>
</evidence>
<gene>
    <name evidence="14" type="primary">putative Nucleoporin Ndc1</name>
    <name evidence="14" type="ORF">CLUMA_CG008489</name>
</gene>
<keyword evidence="8 13" id="KW-1133">Transmembrane helix</keyword>
<evidence type="ECO:0000256" key="6">
    <source>
        <dbReference type="ARBA" id="ARBA00022816"/>
    </source>
</evidence>
<feature type="transmembrane region" description="Helical" evidence="13">
    <location>
        <begin position="56"/>
        <end position="78"/>
    </location>
</feature>